<dbReference type="InterPro" id="IPR000209">
    <property type="entry name" value="Peptidase_S8/S53_dom"/>
</dbReference>
<evidence type="ECO:0000313" key="3">
    <source>
        <dbReference type="EMBL" id="NVI48088.1"/>
    </source>
</evidence>
<proteinExistence type="predicted"/>
<accession>A0A974A4G9</accession>
<sequence>MRARKLLVSWCLISLLGLCSPSALGQDTSKDLLIKTTKLTPELVVAAAKLGKERMIPATANSDILKLIAEICGTANARRYYLPVFLSANAGNEDIRSGKTILTKDATLVFPACLYADEQLATAKASNTRIEWGKLSPTTARTLQDAMRKTEPSAAALPKSTKWIASASTTAALEDVSSTNWGGQLIGYEHLNKTIPKKLVQQGPAIVAGFDSGRILDPGASEQYKKLLKGSLATDATSLDSNLILNSTAFERIARAQDIRASNQTTDFSRLPTGSSVVTSDFAPGGYQLTLKEGTDVKAAAKEIFAALPPTASAVGQLSKFTPYFAEPLSGGAGDCTPGAAKKWPIDLDELKTVLEARKRIGKMPLTGRLLILDTGFPRGKVGTAPFSQNFFHPSPRDDDPLRERFLWTVARPPEYFNENSENASHGVGVLTLALGGTQLLDEGWLWQHIDTQGGFIVDLMGYQRLPGNKLGVDANAVTRSLSGTGWGQADIVSVNLSLKFNIETMEEAPDFSGYFDEQQQVLFVIAAGNDGADVVGIIPAQWGGTSKRNVLTVGAVSSDNRYWAKSNKSKSFVDIGAPGCAVPTLSWNSTSQKFEPVVLSGTSFSAPLASFASNLLQEFTAGARRKARILSSGRFSSDLRETTRSSRVLDIPTALATPFDVLRMGDGKMRLGRITWAPGRTLCDVPFVQSNFAQVHRTNTPNKVSVVRKTGPSNQGALDFPTDCALASGQLSSMGFQEAVASADGLRLGDVETMDIRNLESITFCDNCDLWQP</sequence>
<dbReference type="CDD" id="cd00306">
    <property type="entry name" value="Peptidases_S8_S53"/>
    <property type="match status" value="1"/>
</dbReference>
<reference evidence="3" key="1">
    <citation type="submission" date="2020-06" db="EMBL/GenBank/DDBJ databases">
        <title>Whole Genome Sequence of Bradyrhizobium sp. Strain 1S1.</title>
        <authorList>
            <person name="Bromfield E.S.P."/>
            <person name="Cloutier S."/>
        </authorList>
    </citation>
    <scope>NUCLEOTIDE SEQUENCE [LARGE SCALE GENOMIC DNA]</scope>
    <source>
        <strain evidence="3">1S1</strain>
    </source>
</reference>
<feature type="domain" description="Peptidase S8/S53" evidence="2">
    <location>
        <begin position="409"/>
        <end position="619"/>
    </location>
</feature>
<keyword evidence="1" id="KW-0732">Signal</keyword>
<dbReference type="InterPro" id="IPR036852">
    <property type="entry name" value="Peptidase_S8/S53_dom_sf"/>
</dbReference>
<name>A0A974A4G9_9BRAD</name>
<dbReference type="GO" id="GO:0006508">
    <property type="term" value="P:proteolysis"/>
    <property type="evidence" value="ECO:0007669"/>
    <property type="project" value="InterPro"/>
</dbReference>
<dbReference type="GO" id="GO:0004252">
    <property type="term" value="F:serine-type endopeptidase activity"/>
    <property type="evidence" value="ECO:0007669"/>
    <property type="project" value="InterPro"/>
</dbReference>
<protein>
    <submittedName>
        <fullName evidence="3">S8/S53 family peptidase</fullName>
    </submittedName>
</protein>
<dbReference type="SUPFAM" id="SSF52743">
    <property type="entry name" value="Subtilisin-like"/>
    <property type="match status" value="1"/>
</dbReference>
<dbReference type="Pfam" id="PF00082">
    <property type="entry name" value="Peptidase_S8"/>
    <property type="match status" value="1"/>
</dbReference>
<dbReference type="EMBL" id="JAAOLE020000001">
    <property type="protein sequence ID" value="NVI48088.1"/>
    <property type="molecule type" value="Genomic_DNA"/>
</dbReference>
<feature type="signal peptide" evidence="1">
    <location>
        <begin position="1"/>
        <end position="25"/>
    </location>
</feature>
<dbReference type="RefSeq" id="WP_166214555.1">
    <property type="nucleotide sequence ID" value="NZ_CP088285.1"/>
</dbReference>
<evidence type="ECO:0000256" key="1">
    <source>
        <dbReference type="SAM" id="SignalP"/>
    </source>
</evidence>
<dbReference type="AlphaFoldDB" id="A0A974A4G9"/>
<dbReference type="Gene3D" id="3.40.50.200">
    <property type="entry name" value="Peptidase S8/S53 domain"/>
    <property type="match status" value="1"/>
</dbReference>
<feature type="chain" id="PRO_5037192990" evidence="1">
    <location>
        <begin position="26"/>
        <end position="774"/>
    </location>
</feature>
<comment type="caution">
    <text evidence="3">The sequence shown here is derived from an EMBL/GenBank/DDBJ whole genome shotgun (WGS) entry which is preliminary data.</text>
</comment>
<evidence type="ECO:0000259" key="2">
    <source>
        <dbReference type="Pfam" id="PF00082"/>
    </source>
</evidence>
<organism evidence="3">
    <name type="scientific">Bradyrhizobium septentrionale</name>
    <dbReference type="NCBI Taxonomy" id="1404411"/>
    <lineage>
        <taxon>Bacteria</taxon>
        <taxon>Pseudomonadati</taxon>
        <taxon>Pseudomonadota</taxon>
        <taxon>Alphaproteobacteria</taxon>
        <taxon>Hyphomicrobiales</taxon>
        <taxon>Nitrobacteraceae</taxon>
        <taxon>Bradyrhizobium</taxon>
    </lineage>
</organism>
<gene>
    <name evidence="3" type="ORF">HAP48_035120</name>
</gene>